<dbReference type="FunFam" id="1.25.40.10:FF:000585">
    <property type="entry name" value="Tetratricopeptide repeat domain 37"/>
    <property type="match status" value="1"/>
</dbReference>
<dbReference type="PROSITE" id="PS50005">
    <property type="entry name" value="TPR"/>
    <property type="match status" value="4"/>
</dbReference>
<dbReference type="Ensembl" id="ENSXETT00000073329">
    <property type="protein sequence ID" value="ENSXETP00000100229"/>
    <property type="gene ID" value="ENSXETG00000013370"/>
</dbReference>
<dbReference type="InParanoid" id="A0A6I8T0M4"/>
<dbReference type="Pfam" id="PF13181">
    <property type="entry name" value="TPR_8"/>
    <property type="match status" value="3"/>
</dbReference>
<name>A0A6I8T0M4_XENTR</name>
<evidence type="ECO:0000313" key="4">
    <source>
        <dbReference type="Ensembl" id="ENSXETP00000100229"/>
    </source>
</evidence>
<dbReference type="InterPro" id="IPR011990">
    <property type="entry name" value="TPR-like_helical_dom_sf"/>
</dbReference>
<dbReference type="FunFam" id="1.25.40.10:FF:000546">
    <property type="entry name" value="Tetratricopeptide repeat domain 37"/>
    <property type="match status" value="1"/>
</dbReference>
<dbReference type="GeneTree" id="ENSGT00390000016407"/>
<dbReference type="InterPro" id="IPR019734">
    <property type="entry name" value="TPR_rpt"/>
</dbReference>
<dbReference type="Bgee" id="ENSXETG00000013370">
    <property type="expression patterns" value="Expressed in egg cell and 12 other cell types or tissues"/>
</dbReference>
<feature type="repeat" description="TPR" evidence="3">
    <location>
        <begin position="871"/>
        <end position="904"/>
    </location>
</feature>
<dbReference type="GO" id="GO:0006401">
    <property type="term" value="P:RNA catabolic process"/>
    <property type="evidence" value="ECO:0007669"/>
    <property type="project" value="InterPro"/>
</dbReference>
<reference evidence="4" key="2">
    <citation type="submission" date="2020-05" db="UniProtKB">
        <authorList>
            <consortium name="Ensembl"/>
        </authorList>
    </citation>
    <scope>IDENTIFICATION</scope>
</reference>
<dbReference type="InterPro" id="IPR039226">
    <property type="entry name" value="Ski3/TTC37"/>
</dbReference>
<feature type="repeat" description="TPR" evidence="3">
    <location>
        <begin position="52"/>
        <end position="85"/>
    </location>
</feature>
<feature type="repeat" description="TPR" evidence="3">
    <location>
        <begin position="610"/>
        <end position="643"/>
    </location>
</feature>
<evidence type="ECO:0000256" key="1">
    <source>
        <dbReference type="ARBA" id="ARBA00022737"/>
    </source>
</evidence>
<dbReference type="PANTHER" id="PTHR15704:SF7">
    <property type="entry name" value="SUPERKILLER COMPLEX PROTEIN 3"/>
    <property type="match status" value="1"/>
</dbReference>
<protein>
    <submittedName>
        <fullName evidence="4">Tetratricopeptide repeat domain 37</fullName>
    </submittedName>
</protein>
<evidence type="ECO:0000256" key="2">
    <source>
        <dbReference type="ARBA" id="ARBA00022803"/>
    </source>
</evidence>
<keyword evidence="1" id="KW-0677">Repeat</keyword>
<dbReference type="PANTHER" id="PTHR15704">
    <property type="entry name" value="SUPERKILLER 3 PROTEIN-RELATED"/>
    <property type="match status" value="1"/>
</dbReference>
<dbReference type="Xenbase" id="XB-GENE-5929177">
    <property type="gene designation" value="ttc37"/>
</dbReference>
<dbReference type="SMART" id="SM00028">
    <property type="entry name" value="TPR"/>
    <property type="match status" value="15"/>
</dbReference>
<dbReference type="Gene3D" id="1.25.40.10">
    <property type="entry name" value="Tetratricopeptide repeat domain"/>
    <property type="match status" value="8"/>
</dbReference>
<evidence type="ECO:0000256" key="3">
    <source>
        <dbReference type="PROSITE-ProRule" id="PRU00339"/>
    </source>
</evidence>
<dbReference type="FunCoup" id="A0A6I8T0M4">
    <property type="interactions" value="3398"/>
</dbReference>
<proteinExistence type="predicted"/>
<organism evidence="4">
    <name type="scientific">Xenopus tropicalis</name>
    <name type="common">Western clawed frog</name>
    <name type="synonym">Silurana tropicalis</name>
    <dbReference type="NCBI Taxonomy" id="8364"/>
    <lineage>
        <taxon>Eukaryota</taxon>
        <taxon>Metazoa</taxon>
        <taxon>Chordata</taxon>
        <taxon>Craniata</taxon>
        <taxon>Vertebrata</taxon>
        <taxon>Euteleostomi</taxon>
        <taxon>Amphibia</taxon>
        <taxon>Batrachia</taxon>
        <taxon>Anura</taxon>
        <taxon>Pipoidea</taxon>
        <taxon>Pipidae</taxon>
        <taxon>Xenopodinae</taxon>
        <taxon>Xenopus</taxon>
        <taxon>Silurana</taxon>
    </lineage>
</organism>
<dbReference type="GO" id="GO:0055087">
    <property type="term" value="C:Ski complex"/>
    <property type="evidence" value="ECO:0007669"/>
    <property type="project" value="InterPro"/>
</dbReference>
<accession>A0A6I8T0M4</accession>
<keyword evidence="2 3" id="KW-0802">TPR repeat</keyword>
<dbReference type="SUPFAM" id="SSF48452">
    <property type="entry name" value="TPR-like"/>
    <property type="match status" value="6"/>
</dbReference>
<gene>
    <name evidence="4" type="primary">ttc37</name>
</gene>
<feature type="repeat" description="TPR" evidence="3">
    <location>
        <begin position="576"/>
        <end position="609"/>
    </location>
</feature>
<sequence length="1574" mass="176407">MMTSQCRATSAVMSNKEVKAILKNARDAIRNKDYKEVLKQCKAVLKLEKNNYNAWVFIGLAASELEQPEQAQAAYRKAVEIEPDQLLAWQGLGNLYEKVNQKDFKEDLPNVYQKLLELYKSSDKQKWFEVCKKLSDLYQQEKDYVRAAHTWHQLIKMKEDEGIKANELYPLWKRMTELLCEDVEKQDNETQELLLNAFERAIPCIEEIPSEEHQMFYQHYITCLSKLPLEEAKMKEICGNMITVYPSLIYPQKVLALHYIKSGDTTGEAICCYSRLLELDPLNGPGLIGMGIKALHGRNYVLASENLSKGLKGLNCCPFAWCCLAQAQLKTHKYAEALVSCDQAIKDCMQDSLALQTIAQKDTALRLKAEALLEGSGSDNAEEALKALEQISNADNDPEICAIKGHAYLKKGSTDVASKISEELRLSHEHLADGHFLEGLIQYTQKNYSAAELSLQYALERNPENAVYQYYLGLTYWFMSKETRRDKTKAVTQFLKAAKMDPFMSKAFYYLGHYYSQVVGDKSRARGCYKKAFEIDGSDGEAGAAAVDLSMELGDMDVALAILTSVTERANAGSAKWAWLRRGLFYLRVGQHSKSVSDLHAALRADPKDSNCWECLGEAYLSRGGYTTALKSFMKASELNPDSIYSLYKIASIKQILGTYKEAINEYQQIIRKSGDYVPALKGLGECHLMLAKSAFSDFLDLKAVDAIEKALEFLARAIQHRPDLLCLWKLLGDACTWVHAVTHSSVKVNVLGMLLGKDVERQLLSKPEVLALGGRCYGRALRIQSIANLWCDLGINYYYQAQHMMGNDSSNASELLEKSQQCTKKAVMMESKNHLFWNALGVISCSKGIGNNALAQHAFIKSIHCEQNNVIAWTNLGALYSVNGNIELSHQAFRVAQSLDPLYVRCWIGQALIAETVGSHETMDLFRHTTELNMHVEGAKGYGHWVCTTLQDKSNRNTELYCYNIVQMNAITAAHLALSKYTERIQNDWTAFEMLGYLNEHLNLKKQASECYRRAVFILQEKEDKESSNSALQHYGRSLCAVGQYQEAIQTYLSTPMSDFDDLTGIALAYFKKGLLQESMKAYKQALSVAKSEQEKAHILTALAIIEYNRGELDSAKTLLFKCSVLKEPSIESLQSLCALGLAKCDVTLATAALNELLKHVKIKDIVYERCLITSAIHVLQGRNVAAQRQACRDIHSHPGNPELWAFLSRLVPQHVPRNAKGGVVAGTVAYTLNINQSKTSLLYAAVNELAAGTLLAEDRKKNALNALQRAAHFFPDNPAVWASLMAACEAENTASSLSMKSNKKTDLSLNFLASVKSKTEGMKAVPTSYTQALESWSLCQAICALKDQGRISVAEALCTKSIQTCPDQTPFFLLLRQIQCKQLQSQAQISEPVLEELKKTVLSNFTSYNAWHWLAEVYQSLGMMMDAEMCYRKSLQLASQQGNWNGKLSSLLRLALLALKVCMAKIPDSRWPALLQEATSEVLKMTSCPLALLLQGILQFSTKGSRKTRQLLEKVVYQSDCSDTIAFVARWYLLRHLHAKNDDQLVEVLLDNARAHGDTRIIDLHKQLTQKS</sequence>
<dbReference type="Pfam" id="PF13432">
    <property type="entry name" value="TPR_16"/>
    <property type="match status" value="2"/>
</dbReference>
<reference evidence="4" key="1">
    <citation type="journal article" date="2010" name="Science">
        <title>The genome of the Western clawed frog Xenopus tropicalis.</title>
        <authorList>
            <person name="Hellsten U."/>
            <person name="Harland R.M."/>
            <person name="Gilchrist M.J."/>
            <person name="Hendrix D."/>
            <person name="Jurka J."/>
            <person name="Kapitonov V."/>
            <person name="Ovcharenko I."/>
            <person name="Putnam N.H."/>
            <person name="Shu S."/>
            <person name="Taher L."/>
            <person name="Blitz I.L."/>
            <person name="Blumberg B."/>
            <person name="Dichmann D.S."/>
            <person name="Dubchak I."/>
            <person name="Amaya E."/>
            <person name="Detter J.C."/>
            <person name="Fletcher R."/>
            <person name="Gerhard D.S."/>
            <person name="Goodstein D."/>
            <person name="Graves T."/>
            <person name="Grigoriev I.V."/>
            <person name="Grimwood J."/>
            <person name="Kawashima T."/>
            <person name="Lindquist E."/>
            <person name="Lucas S.M."/>
            <person name="Mead P.E."/>
            <person name="Mitros T."/>
            <person name="Ogino H."/>
            <person name="Ohta Y."/>
            <person name="Poliakov A.V."/>
            <person name="Pollet N."/>
            <person name="Robert J."/>
            <person name="Salamov A."/>
            <person name="Sater A.K."/>
            <person name="Schmutz J."/>
            <person name="Terry A."/>
            <person name="Vize P.D."/>
            <person name="Warren W.C."/>
            <person name="Wells D."/>
            <person name="Wills A."/>
            <person name="Wilson R.K."/>
            <person name="Zimmerman L.B."/>
            <person name="Zorn A.M."/>
            <person name="Grainger R."/>
            <person name="Grammer T."/>
            <person name="Khokha M.K."/>
            <person name="Richardson P.M."/>
            <person name="Rokhsar D.S."/>
        </authorList>
    </citation>
    <scope>NUCLEOTIDE SEQUENCE [LARGE SCALE GENOMIC DNA]</scope>
    <source>
        <strain evidence="4">Nigerian</strain>
    </source>
</reference>